<proteinExistence type="predicted"/>
<reference evidence="4" key="1">
    <citation type="submission" date="2025-08" db="UniProtKB">
        <authorList>
            <consortium name="RefSeq"/>
        </authorList>
    </citation>
    <scope>IDENTIFICATION</scope>
</reference>
<sequence length="216" mass="24726">MTTLEGTPPGDNKQFPECNVTFPPTRYLNKVTIQDLQRQKVWHFLSSSWLSSDRGEGLTKKTLNAAKKNEIRSFRNIFQTRTSTGFRDQHIWVSIVDPPWRSPFTRAQRVSCCMSLLLCTMAINIAFWKIPKNQQSPVIFTIGSLKVTWEEIMVGVESGLLMFPINILIITIFRSIKSRVVQPKEKSHDMQGLKPLAVTMPTILKAIQYLIGYSNH</sequence>
<feature type="domain" description="PLAT" evidence="2">
    <location>
        <begin position="1"/>
        <end position="64"/>
    </location>
</feature>
<keyword evidence="3" id="KW-1185">Reference proteome</keyword>
<evidence type="ECO:0000313" key="4">
    <source>
        <dbReference type="RefSeq" id="XP_045546309.1"/>
    </source>
</evidence>
<protein>
    <submittedName>
        <fullName evidence="4">Polycystic kidney disease protein 1-like 2</fullName>
    </submittedName>
</protein>
<evidence type="ECO:0000256" key="1">
    <source>
        <dbReference type="PROSITE-ProRule" id="PRU00152"/>
    </source>
</evidence>
<dbReference type="InterPro" id="IPR051223">
    <property type="entry name" value="Polycystin"/>
</dbReference>
<dbReference type="RefSeq" id="XP_045546309.1">
    <property type="nucleotide sequence ID" value="XM_045690353.1"/>
</dbReference>
<dbReference type="Gene3D" id="2.60.60.20">
    <property type="entry name" value="PLAT/LH2 domain"/>
    <property type="match status" value="1"/>
</dbReference>
<dbReference type="PANTHER" id="PTHR10877:SF197">
    <property type="entry name" value="POLYCYSTIC KIDNEY DISEASE PROTEIN 1-LIKE 2"/>
    <property type="match status" value="1"/>
</dbReference>
<name>A0ABM3CIC4_SALSA</name>
<dbReference type="Proteomes" id="UP001652741">
    <property type="component" value="Chromosome ssa11"/>
</dbReference>
<dbReference type="InterPro" id="IPR001024">
    <property type="entry name" value="PLAT/LH2_dom"/>
</dbReference>
<dbReference type="PANTHER" id="PTHR10877">
    <property type="entry name" value="POLYCYSTIN FAMILY MEMBER"/>
    <property type="match status" value="1"/>
</dbReference>
<dbReference type="PROSITE" id="PS50095">
    <property type="entry name" value="PLAT"/>
    <property type="match status" value="1"/>
</dbReference>
<organism evidence="3 4">
    <name type="scientific">Salmo salar</name>
    <name type="common">Atlantic salmon</name>
    <dbReference type="NCBI Taxonomy" id="8030"/>
    <lineage>
        <taxon>Eukaryota</taxon>
        <taxon>Metazoa</taxon>
        <taxon>Chordata</taxon>
        <taxon>Craniata</taxon>
        <taxon>Vertebrata</taxon>
        <taxon>Euteleostomi</taxon>
        <taxon>Actinopterygii</taxon>
        <taxon>Neopterygii</taxon>
        <taxon>Teleostei</taxon>
        <taxon>Protacanthopterygii</taxon>
        <taxon>Salmoniformes</taxon>
        <taxon>Salmonidae</taxon>
        <taxon>Salmoninae</taxon>
        <taxon>Salmo</taxon>
    </lineage>
</organism>
<dbReference type="GeneID" id="106562175"/>
<gene>
    <name evidence="4" type="primary">LOC106562175</name>
</gene>
<comment type="caution">
    <text evidence="1">Lacks conserved residue(s) required for the propagation of feature annotation.</text>
</comment>
<accession>A0ABM3CIC4</accession>
<evidence type="ECO:0000259" key="2">
    <source>
        <dbReference type="PROSITE" id="PS50095"/>
    </source>
</evidence>
<evidence type="ECO:0000313" key="3">
    <source>
        <dbReference type="Proteomes" id="UP001652741"/>
    </source>
</evidence>